<reference evidence="6 7" key="1">
    <citation type="submission" date="2018-09" db="EMBL/GenBank/DDBJ databases">
        <title>YIM PH 21725 draft genome.</title>
        <authorList>
            <person name="Miao C."/>
        </authorList>
    </citation>
    <scope>NUCLEOTIDE SEQUENCE [LARGE SCALE GENOMIC DNA]</scope>
    <source>
        <strain evidence="7">YIM PH21725</strain>
    </source>
</reference>
<dbReference type="PANTHER" id="PTHR30346:SF29">
    <property type="entry name" value="LYSR SUBSTRATE-BINDING"/>
    <property type="match status" value="1"/>
</dbReference>
<dbReference type="Gene3D" id="1.10.10.10">
    <property type="entry name" value="Winged helix-like DNA-binding domain superfamily/Winged helix DNA-binding domain"/>
    <property type="match status" value="1"/>
</dbReference>
<sequence length="357" mass="39039">MPVGYAVAREPGAPGTASLYYFGRVPVPLSSGAGTPGIALPCMIMELELKHLRHLQVIARAGSLNRAAAELVLPQPALSRELRRIEESLGRSLFDRDRTGVRVTPFGRLILDYADGILARTARIGADLSHLRAQRDGALRVGWSETTLSGHLLDALEVTGFGDRAEIRTAGSTSEMLCWFGRGELDLAVLSEQCPVPLPANTGRIDLADEPLSVMLPQWHPLAARPSVRFAELEHERWISSTGPDRCREFLARVCGPFGFSPVIAHHVPVSGPRDEIVRHQGDITLIQSTRPLAPGVVHRPLPELLVRTSHFLLYREDSRIAPGVERLAEVIGEAYRPRGGKRVSGESRPRLAARTS</sequence>
<dbReference type="Pfam" id="PF03466">
    <property type="entry name" value="LysR_substrate"/>
    <property type="match status" value="1"/>
</dbReference>
<protein>
    <submittedName>
        <fullName evidence="6">LysR family transcriptional regulator</fullName>
    </submittedName>
</protein>
<dbReference type="PRINTS" id="PR00039">
    <property type="entry name" value="HTHLYSR"/>
</dbReference>
<keyword evidence="3" id="KW-0238">DNA-binding</keyword>
<evidence type="ECO:0000256" key="2">
    <source>
        <dbReference type="ARBA" id="ARBA00023015"/>
    </source>
</evidence>
<dbReference type="SUPFAM" id="SSF46785">
    <property type="entry name" value="Winged helix' DNA-binding domain"/>
    <property type="match status" value="1"/>
</dbReference>
<dbReference type="PROSITE" id="PS50931">
    <property type="entry name" value="HTH_LYSR"/>
    <property type="match status" value="1"/>
</dbReference>
<dbReference type="InterPro" id="IPR000847">
    <property type="entry name" value="LysR_HTH_N"/>
</dbReference>
<evidence type="ECO:0000313" key="7">
    <source>
        <dbReference type="Proteomes" id="UP000285112"/>
    </source>
</evidence>
<accession>A0A419I7I7</accession>
<dbReference type="InterPro" id="IPR036388">
    <property type="entry name" value="WH-like_DNA-bd_sf"/>
</dbReference>
<evidence type="ECO:0000313" key="6">
    <source>
        <dbReference type="EMBL" id="RJQ87876.1"/>
    </source>
</evidence>
<dbReference type="InterPro" id="IPR036390">
    <property type="entry name" value="WH_DNA-bd_sf"/>
</dbReference>
<dbReference type="GO" id="GO:0003677">
    <property type="term" value="F:DNA binding"/>
    <property type="evidence" value="ECO:0007669"/>
    <property type="project" value="UniProtKB-KW"/>
</dbReference>
<dbReference type="Gene3D" id="3.40.190.290">
    <property type="match status" value="1"/>
</dbReference>
<dbReference type="AlphaFoldDB" id="A0A419I7I7"/>
<evidence type="ECO:0000256" key="3">
    <source>
        <dbReference type="ARBA" id="ARBA00023125"/>
    </source>
</evidence>
<proteinExistence type="inferred from homology"/>
<dbReference type="GO" id="GO:0032993">
    <property type="term" value="C:protein-DNA complex"/>
    <property type="evidence" value="ECO:0007669"/>
    <property type="project" value="TreeGrafter"/>
</dbReference>
<dbReference type="Pfam" id="PF00126">
    <property type="entry name" value="HTH_1"/>
    <property type="match status" value="1"/>
</dbReference>
<dbReference type="InterPro" id="IPR005119">
    <property type="entry name" value="LysR_subst-bd"/>
</dbReference>
<evidence type="ECO:0000259" key="5">
    <source>
        <dbReference type="PROSITE" id="PS50931"/>
    </source>
</evidence>
<evidence type="ECO:0000256" key="1">
    <source>
        <dbReference type="ARBA" id="ARBA00009437"/>
    </source>
</evidence>
<keyword evidence="2" id="KW-0805">Transcription regulation</keyword>
<comment type="caution">
    <text evidence="6">The sequence shown here is derived from an EMBL/GenBank/DDBJ whole genome shotgun (WGS) entry which is preliminary data.</text>
</comment>
<dbReference type="SUPFAM" id="SSF53850">
    <property type="entry name" value="Periplasmic binding protein-like II"/>
    <property type="match status" value="1"/>
</dbReference>
<dbReference type="PANTHER" id="PTHR30346">
    <property type="entry name" value="TRANSCRIPTIONAL DUAL REGULATOR HCAR-RELATED"/>
    <property type="match status" value="1"/>
</dbReference>
<dbReference type="Proteomes" id="UP000285112">
    <property type="component" value="Unassembled WGS sequence"/>
</dbReference>
<keyword evidence="4" id="KW-0804">Transcription</keyword>
<gene>
    <name evidence="6" type="ORF">D5S19_08735</name>
</gene>
<comment type="similarity">
    <text evidence="1">Belongs to the LysR transcriptional regulatory family.</text>
</comment>
<organism evidence="6 7">
    <name type="scientific">Amycolatopsis panacis</name>
    <dbReference type="NCBI Taxonomy" id="2340917"/>
    <lineage>
        <taxon>Bacteria</taxon>
        <taxon>Bacillati</taxon>
        <taxon>Actinomycetota</taxon>
        <taxon>Actinomycetes</taxon>
        <taxon>Pseudonocardiales</taxon>
        <taxon>Pseudonocardiaceae</taxon>
        <taxon>Amycolatopsis</taxon>
    </lineage>
</organism>
<name>A0A419I7I7_9PSEU</name>
<dbReference type="EMBL" id="QZFV01000066">
    <property type="protein sequence ID" value="RJQ87876.1"/>
    <property type="molecule type" value="Genomic_DNA"/>
</dbReference>
<evidence type="ECO:0000256" key="4">
    <source>
        <dbReference type="ARBA" id="ARBA00023163"/>
    </source>
</evidence>
<dbReference type="GO" id="GO:0003700">
    <property type="term" value="F:DNA-binding transcription factor activity"/>
    <property type="evidence" value="ECO:0007669"/>
    <property type="project" value="InterPro"/>
</dbReference>
<keyword evidence="7" id="KW-1185">Reference proteome</keyword>
<feature type="domain" description="HTH lysR-type" evidence="5">
    <location>
        <begin position="47"/>
        <end position="104"/>
    </location>
</feature>